<dbReference type="Pfam" id="PF03577">
    <property type="entry name" value="Peptidase_C69"/>
    <property type="match status" value="2"/>
</dbReference>
<keyword evidence="1" id="KW-0645">Protease</keyword>
<reference evidence="3" key="1">
    <citation type="submission" date="2016-04" db="EMBL/GenBank/DDBJ databases">
        <title>Draft genome sequence of Paludibacter jiangxiensis strain NM7.</title>
        <authorList>
            <person name="Qiu Y."/>
            <person name="Matsuura N."/>
            <person name="Ohashi A."/>
            <person name="Tourlousse M.D."/>
            <person name="Sekiguchi Y."/>
        </authorList>
    </citation>
    <scope>NUCLEOTIDE SEQUENCE [LARGE SCALE GENOMIC DNA]</scope>
    <source>
        <strain evidence="3">NM7</strain>
    </source>
</reference>
<comment type="caution">
    <text evidence="2">The sequence shown here is derived from an EMBL/GenBank/DDBJ whole genome shotgun (WGS) entry which is preliminary data.</text>
</comment>
<dbReference type="GO" id="GO:0070004">
    <property type="term" value="F:cysteine-type exopeptidase activity"/>
    <property type="evidence" value="ECO:0007669"/>
    <property type="project" value="InterPro"/>
</dbReference>
<organism evidence="2 3">
    <name type="scientific">Paludibacter jiangxiensis</name>
    <dbReference type="NCBI Taxonomy" id="681398"/>
    <lineage>
        <taxon>Bacteria</taxon>
        <taxon>Pseudomonadati</taxon>
        <taxon>Bacteroidota</taxon>
        <taxon>Bacteroidia</taxon>
        <taxon>Bacteroidales</taxon>
        <taxon>Paludibacteraceae</taxon>
        <taxon>Paludibacter</taxon>
    </lineage>
</organism>
<evidence type="ECO:0000256" key="1">
    <source>
        <dbReference type="RuleBase" id="RU364089"/>
    </source>
</evidence>
<dbReference type="PANTHER" id="PTHR12994:SF17">
    <property type="entry name" value="LD30995P"/>
    <property type="match status" value="1"/>
</dbReference>
<dbReference type="AlphaFoldDB" id="A0A171AP99"/>
<dbReference type="GO" id="GO:0016805">
    <property type="term" value="F:dipeptidase activity"/>
    <property type="evidence" value="ECO:0007669"/>
    <property type="project" value="UniProtKB-KW"/>
</dbReference>
<keyword evidence="1" id="KW-0224">Dipeptidase</keyword>
<reference evidence="3" key="2">
    <citation type="journal article" date="2017" name="Genome Announc.">
        <title>Draft genome sequence of Paludibacter jiangxiensis NM7(T), a propionate-producing fermentative bacterium.</title>
        <authorList>
            <person name="Qiu Y.-L."/>
            <person name="Tourlousse D.M."/>
            <person name="Matsuura N."/>
            <person name="Ohashi A."/>
            <person name="Sekiguchi Y."/>
        </authorList>
    </citation>
    <scope>NUCLEOTIDE SEQUENCE [LARGE SCALE GENOMIC DNA]</scope>
    <source>
        <strain evidence="3">NM7</strain>
    </source>
</reference>
<keyword evidence="1" id="KW-0378">Hydrolase</keyword>
<comment type="similarity">
    <text evidence="1">Belongs to the peptidase C69 family.</text>
</comment>
<protein>
    <recommendedName>
        <fullName evidence="1">Dipeptidase</fullName>
        <ecNumber evidence="1">3.4.-.-</ecNumber>
    </recommendedName>
</protein>
<dbReference type="OrthoDB" id="1109933at2"/>
<dbReference type="EC" id="3.4.-.-" evidence="1"/>
<dbReference type="RefSeq" id="WP_068705826.1">
    <property type="nucleotide sequence ID" value="NZ_BDCR01000004.1"/>
</dbReference>
<proteinExistence type="inferred from homology"/>
<comment type="catalytic activity">
    <reaction evidence="1">
        <text>an L-aminoacyl-L-amino acid + H2O = 2 an L-alpha-amino acid</text>
        <dbReference type="Rhea" id="RHEA:48940"/>
        <dbReference type="ChEBI" id="CHEBI:15377"/>
        <dbReference type="ChEBI" id="CHEBI:59869"/>
        <dbReference type="ChEBI" id="CHEBI:77460"/>
    </reaction>
</comment>
<accession>A0A171AP99</accession>
<gene>
    <name evidence="2" type="ORF">PJIAN_4610</name>
</gene>
<sequence>MKKIFISLFLIAETLFGFSYACTNFLVGKNASTTGSTFISYAADSYFLFGALAFRPAADHAPGEMVDVHDWDTGKYMGKIKQVAHTYSVVGNMNEYQVAIGETTFGGREELVDTTSVMDYGTLIYTALQRAKTAREAIKVMTSLVEEYGYASEGESFSIADPEEIWIMEMVGKGPKGKGAVWVARRIPDDCVSAHANQARITTFPLDKPDECLFSPDVISFAREKGYFNGNNTEFSFSDTYAPLDYVALRACEARVWSFFRKMDPAMDKYLSYVKGETKERMPLWIKPTKKVELKDLIFAMRDRYEGTELDITKGVGAGPYGSPMRCSPLTWKLDGKEYVHERPTATYQTGFSFIAQMRHWMPDPVGGIFWFGVDDAACSEYVPMYCGITKVPLCFDEHNGSLLKFSWTSSFWIFNWVSNMAYTKYSYMIEDIRKLQTKWEKQFSDSVPAIDKTALEMYAKDPVAARAYLTDFSNKQAEAVTASWKELGEYMMVKYMDGNIKIEKDGKFEQNEFGIPSKINRVGYPDAYKHQIVDPEPDKFRVKSKEELDQRK</sequence>
<dbReference type="Gene3D" id="3.60.60.10">
    <property type="entry name" value="Penicillin V Acylase, Chain A"/>
    <property type="match status" value="1"/>
</dbReference>
<dbReference type="InterPro" id="IPR005322">
    <property type="entry name" value="Peptidase_C69"/>
</dbReference>
<dbReference type="PANTHER" id="PTHR12994">
    <property type="entry name" value="SECERNIN"/>
    <property type="match status" value="1"/>
</dbReference>
<evidence type="ECO:0000313" key="2">
    <source>
        <dbReference type="EMBL" id="GAT64066.1"/>
    </source>
</evidence>
<keyword evidence="3" id="KW-1185">Reference proteome</keyword>
<dbReference type="EMBL" id="BDCR01000004">
    <property type="protein sequence ID" value="GAT64066.1"/>
    <property type="molecule type" value="Genomic_DNA"/>
</dbReference>
<evidence type="ECO:0000313" key="3">
    <source>
        <dbReference type="Proteomes" id="UP000076586"/>
    </source>
</evidence>
<dbReference type="STRING" id="681398.PJIAN_4610"/>
<dbReference type="Proteomes" id="UP000076586">
    <property type="component" value="Unassembled WGS sequence"/>
</dbReference>
<dbReference type="GO" id="GO:0006508">
    <property type="term" value="P:proteolysis"/>
    <property type="evidence" value="ECO:0007669"/>
    <property type="project" value="UniProtKB-KW"/>
</dbReference>
<name>A0A171AP99_9BACT</name>